<feature type="compositionally biased region" description="Low complexity" evidence="1">
    <location>
        <begin position="27"/>
        <end position="39"/>
    </location>
</feature>
<evidence type="ECO:0000256" key="2">
    <source>
        <dbReference type="SAM" id="Phobius"/>
    </source>
</evidence>
<feature type="transmembrane region" description="Helical" evidence="2">
    <location>
        <begin position="197"/>
        <end position="222"/>
    </location>
</feature>
<name>A0A7R8D226_LEPSM</name>
<organism evidence="3 4">
    <name type="scientific">Lepeophtheirus salmonis</name>
    <name type="common">Salmon louse</name>
    <name type="synonym">Caligus salmonis</name>
    <dbReference type="NCBI Taxonomy" id="72036"/>
    <lineage>
        <taxon>Eukaryota</taxon>
        <taxon>Metazoa</taxon>
        <taxon>Ecdysozoa</taxon>
        <taxon>Arthropoda</taxon>
        <taxon>Crustacea</taxon>
        <taxon>Multicrustacea</taxon>
        <taxon>Hexanauplia</taxon>
        <taxon>Copepoda</taxon>
        <taxon>Siphonostomatoida</taxon>
        <taxon>Caligidae</taxon>
        <taxon>Lepeophtheirus</taxon>
    </lineage>
</organism>
<feature type="region of interest" description="Disordered" evidence="1">
    <location>
        <begin position="1"/>
        <end position="114"/>
    </location>
</feature>
<dbReference type="Pfam" id="PF01390">
    <property type="entry name" value="SEA"/>
    <property type="match status" value="1"/>
</dbReference>
<dbReference type="InterPro" id="IPR000082">
    <property type="entry name" value="SEA_dom"/>
</dbReference>
<dbReference type="OrthoDB" id="6411962at2759"/>
<evidence type="ECO:0000256" key="1">
    <source>
        <dbReference type="SAM" id="MobiDB-lite"/>
    </source>
</evidence>
<evidence type="ECO:0000313" key="3">
    <source>
        <dbReference type="EMBL" id="CAF3001538.1"/>
    </source>
</evidence>
<keyword evidence="2" id="KW-0812">Transmembrane</keyword>
<dbReference type="SUPFAM" id="SSF82671">
    <property type="entry name" value="SEA domain"/>
    <property type="match status" value="1"/>
</dbReference>
<keyword evidence="2" id="KW-0472">Membrane</keyword>
<accession>A0A7R8D226</accession>
<proteinExistence type="predicted"/>
<dbReference type="PROSITE" id="PS50024">
    <property type="entry name" value="SEA"/>
    <property type="match status" value="1"/>
</dbReference>
<dbReference type="EMBL" id="HG994586">
    <property type="protein sequence ID" value="CAF3001538.1"/>
    <property type="molecule type" value="Genomic_DNA"/>
</dbReference>
<dbReference type="AlphaFoldDB" id="A0A7R8D226"/>
<feature type="compositionally biased region" description="Basic residues" evidence="1">
    <location>
        <begin position="100"/>
        <end position="114"/>
    </location>
</feature>
<gene>
    <name evidence="3" type="ORF">LSAA_13455</name>
</gene>
<keyword evidence="2" id="KW-1133">Transmembrane helix</keyword>
<dbReference type="Proteomes" id="UP000675881">
    <property type="component" value="Chromosome 7"/>
</dbReference>
<reference evidence="3" key="1">
    <citation type="submission" date="2021-02" db="EMBL/GenBank/DDBJ databases">
        <authorList>
            <person name="Bekaert M."/>
        </authorList>
    </citation>
    <scope>NUCLEOTIDE SEQUENCE</scope>
    <source>
        <strain evidence="3">IoA-00</strain>
    </source>
</reference>
<keyword evidence="4" id="KW-1185">Reference proteome</keyword>
<evidence type="ECO:0000313" key="4">
    <source>
        <dbReference type="Proteomes" id="UP000675881"/>
    </source>
</evidence>
<dbReference type="Gene3D" id="3.30.70.960">
    <property type="entry name" value="SEA domain"/>
    <property type="match status" value="1"/>
</dbReference>
<protein>
    <submittedName>
        <fullName evidence="3">(salmon louse) hypothetical protein</fullName>
    </submittedName>
</protein>
<feature type="region of interest" description="Disordered" evidence="1">
    <location>
        <begin position="463"/>
        <end position="482"/>
    </location>
</feature>
<feature type="compositionally biased region" description="Acidic residues" evidence="1">
    <location>
        <begin position="74"/>
        <end position="88"/>
    </location>
</feature>
<dbReference type="InterPro" id="IPR036364">
    <property type="entry name" value="SEA_dom_sf"/>
</dbReference>
<feature type="compositionally biased region" description="Basic residues" evidence="1">
    <location>
        <begin position="54"/>
        <end position="70"/>
    </location>
</feature>
<sequence>MKISDPLGKVYTHTMFNKKKKRGGIGSNSSNNNTKSRTNMDNTLGEEFPESTKKKLSSRSRAHQHHHNHRREIESEEEEEEEEDEDEGRSEGGSISTKSSRIHPHSIRSSRRSVTRQFQRIFAYHTMGKHPKIWMEFPYASSSHRNHSHHHHHTRRKSVVGLPYPPEGIGPPGTTYNLWTRDSFDHHRKFNRSLCGVLLGISIVLVILGILGIIGIAVYLGVVQKGDPNGKDVLSIDGAFRVTSDDFSISLLNPETFEYKRKASQYSSMISKTFEKSGVGQAFLTTTIAGFSSGSVRVFFTITFDRRYIPNIMRENFLANLKRIVSEEVASIDGGEFKGLEIDYSSIGFTKSSKPGDEIQFFRPEPFLSIEPVHVEERHDDAESSEASLWQSLVNGNQMHPKSVIQVPFSTPSSTTTTQKTSTPSQIVNNQMNLLKQPYGDFPKENNNKSTRKETVILNHPRRNKPTYLFPPNAIPINGETSHTRTGMYFGNNRRIDENDPEGQNDALSNKNASAIKTNGFWDTFKQAKGPSRITLLSNEDKANEDKFQRLLSQQYSNIYSPPVVVSTSVSSTTLPSHSTVTPKIKFENFGSSDFKIISPKSQTYDKSRLRPISIINSGSSGLHVVMGDDHPNTFVNRDSNRPYQSIFKRKPVPQTIKPVMVTPHGQRLADSQPSYTTPVPIRVTTTKKSKKSIAHVTPGPGNYLPPVDKTPHHLKGIPDSGQQLIKHFLQDQRKKSELDRQRNLFIQKKEQEVKTKQQQLLQEKKT</sequence>